<dbReference type="InterPro" id="IPR029058">
    <property type="entry name" value="AB_hydrolase_fold"/>
</dbReference>
<dbReference type="InterPro" id="IPR051167">
    <property type="entry name" value="Prolyl_oligopep/macrocyclase"/>
</dbReference>
<dbReference type="PANTHER" id="PTHR42881">
    <property type="entry name" value="PROLYL ENDOPEPTIDASE"/>
    <property type="match status" value="1"/>
</dbReference>
<dbReference type="SUPFAM" id="SSF53474">
    <property type="entry name" value="alpha/beta-Hydrolases"/>
    <property type="match status" value="1"/>
</dbReference>
<dbReference type="Gene3D" id="3.40.50.1820">
    <property type="entry name" value="alpha/beta hydrolase"/>
    <property type="match status" value="1"/>
</dbReference>
<evidence type="ECO:0000256" key="5">
    <source>
        <dbReference type="ARBA" id="ARBA00022825"/>
    </source>
</evidence>
<evidence type="ECO:0000256" key="4">
    <source>
        <dbReference type="ARBA" id="ARBA00022801"/>
    </source>
</evidence>
<keyword evidence="3" id="KW-0645">Protease</keyword>
<dbReference type="EC" id="3.4.21.26" evidence="2"/>
<proteinExistence type="predicted"/>
<evidence type="ECO:0000256" key="2">
    <source>
        <dbReference type="ARBA" id="ARBA00011897"/>
    </source>
</evidence>
<evidence type="ECO:0000259" key="7">
    <source>
        <dbReference type="Pfam" id="PF02897"/>
    </source>
</evidence>
<sequence>MLDADSGHEVDGPLVPGRPTPVAWLPDDSGFYYVAGAAESPSRQVRLHRLGATPTGDHDPVVFETPFRQLSVAISSDGKWLSVACAPGAQAGNAVRLANLHQSNPDDPALRLVHDGTANGAQALIKFGPRGLVYAITNSGSEGGRVCAVDPAGSFSDSWTDLITLETGHVLSGCVALAESADGPVRYLVTSTVAGSTRLSLHDSDGRLLSNIPTPGSGPCTLTGLIAAPHAPNHAWFVHTDFLHAPAVHRFSLTDHSTHPHTPAHDNNGAGPTVRQVTCASDDGTEIPMYLILPTGVREGPRPMILTAYGGFGVSAAPNYSPSLLAWVKAGGIYAITGIRGGGEKGADWHAAGSGRNKPNAFTDFSAAARWLTAKGWTTTQQLAIRGSSHSGLTVATAITTDPAQYAAAVCSDALTDMIRYPRFGLGTWWIKEFGNPDNPEDLDTLLSYSPYHKVVPGTTYPAVLLTSPRHDPRVGEAHIRKFTAALQHATASAAPVLLRTEDGVGHGPRATSLLIELQSDTLAFCAAYTGLALRAE</sequence>
<dbReference type="Pfam" id="PF02897">
    <property type="entry name" value="Peptidase_S9_N"/>
    <property type="match status" value="1"/>
</dbReference>
<evidence type="ECO:0000256" key="1">
    <source>
        <dbReference type="ARBA" id="ARBA00001070"/>
    </source>
</evidence>
<feature type="domain" description="Peptidase S9 prolyl oligopeptidase catalytic" evidence="6">
    <location>
        <begin position="325"/>
        <end position="531"/>
    </location>
</feature>
<dbReference type="InterPro" id="IPR002470">
    <property type="entry name" value="Peptidase_S9A"/>
</dbReference>
<dbReference type="InterPro" id="IPR001375">
    <property type="entry name" value="Peptidase_S9_cat"/>
</dbReference>
<dbReference type="PRINTS" id="PR00862">
    <property type="entry name" value="PROLIGOPTASE"/>
</dbReference>
<name>A0ABP6Z0G8_9ACTN</name>
<keyword evidence="5" id="KW-0720">Serine protease</keyword>
<keyword evidence="4" id="KW-0378">Hydrolase</keyword>
<dbReference type="Proteomes" id="UP001500707">
    <property type="component" value="Unassembled WGS sequence"/>
</dbReference>
<evidence type="ECO:0000259" key="6">
    <source>
        <dbReference type="Pfam" id="PF00326"/>
    </source>
</evidence>
<protein>
    <recommendedName>
        <fullName evidence="2">prolyl oligopeptidase</fullName>
        <ecNumber evidence="2">3.4.21.26</ecNumber>
    </recommendedName>
</protein>
<dbReference type="EMBL" id="BAABCE010000033">
    <property type="protein sequence ID" value="GAA3593962.1"/>
    <property type="molecule type" value="Genomic_DNA"/>
</dbReference>
<dbReference type="SUPFAM" id="SSF50993">
    <property type="entry name" value="Peptidase/esterase 'gauge' domain"/>
    <property type="match status" value="1"/>
</dbReference>
<evidence type="ECO:0000313" key="9">
    <source>
        <dbReference type="Proteomes" id="UP001500707"/>
    </source>
</evidence>
<accession>A0ABP6Z0G8</accession>
<dbReference type="InterPro" id="IPR023302">
    <property type="entry name" value="Pept_S9A_N"/>
</dbReference>
<comment type="caution">
    <text evidence="8">The sequence shown here is derived from an EMBL/GenBank/DDBJ whole genome shotgun (WGS) entry which is preliminary data.</text>
</comment>
<comment type="catalytic activity">
    <reaction evidence="1">
        <text>Hydrolysis of Pro-|-Xaa &gt;&gt; Ala-|-Xaa in oligopeptides.</text>
        <dbReference type="EC" id="3.4.21.26"/>
    </reaction>
</comment>
<keyword evidence="9" id="KW-1185">Reference proteome</keyword>
<gene>
    <name evidence="8" type="ORF">GCM10022295_89230</name>
</gene>
<evidence type="ECO:0000313" key="8">
    <source>
        <dbReference type="EMBL" id="GAA3593962.1"/>
    </source>
</evidence>
<dbReference type="Pfam" id="PF00326">
    <property type="entry name" value="Peptidase_S9"/>
    <property type="match status" value="1"/>
</dbReference>
<reference evidence="9" key="1">
    <citation type="journal article" date="2019" name="Int. J. Syst. Evol. Microbiol.">
        <title>The Global Catalogue of Microorganisms (GCM) 10K type strain sequencing project: providing services to taxonomists for standard genome sequencing and annotation.</title>
        <authorList>
            <consortium name="The Broad Institute Genomics Platform"/>
            <consortium name="The Broad Institute Genome Sequencing Center for Infectious Disease"/>
            <person name="Wu L."/>
            <person name="Ma J."/>
        </authorList>
    </citation>
    <scope>NUCLEOTIDE SEQUENCE [LARGE SCALE GENOMIC DNA]</scope>
    <source>
        <strain evidence="9">JCM 17656</strain>
    </source>
</reference>
<organism evidence="8 9">
    <name type="scientific">Streptomyces osmaniensis</name>
    <dbReference type="NCBI Taxonomy" id="593134"/>
    <lineage>
        <taxon>Bacteria</taxon>
        <taxon>Bacillati</taxon>
        <taxon>Actinomycetota</taxon>
        <taxon>Actinomycetes</taxon>
        <taxon>Kitasatosporales</taxon>
        <taxon>Streptomycetaceae</taxon>
        <taxon>Streptomyces</taxon>
    </lineage>
</organism>
<evidence type="ECO:0000256" key="3">
    <source>
        <dbReference type="ARBA" id="ARBA00022670"/>
    </source>
</evidence>
<dbReference type="Gene3D" id="2.130.10.120">
    <property type="entry name" value="Prolyl oligopeptidase, N-terminal domain"/>
    <property type="match status" value="1"/>
</dbReference>
<dbReference type="PANTHER" id="PTHR42881:SF2">
    <property type="entry name" value="PROLYL ENDOPEPTIDASE"/>
    <property type="match status" value="1"/>
</dbReference>
<feature type="domain" description="Peptidase S9A N-terminal" evidence="7">
    <location>
        <begin position="2"/>
        <end position="219"/>
    </location>
</feature>